<protein>
    <submittedName>
        <fullName evidence="2">Uncharacterized protein</fullName>
    </submittedName>
</protein>
<evidence type="ECO:0000313" key="3">
    <source>
        <dbReference type="Proteomes" id="UP001344632"/>
    </source>
</evidence>
<organism evidence="2 3">
    <name type="scientific">Paenibacillus dokdonensis</name>
    <dbReference type="NCBI Taxonomy" id="2567944"/>
    <lineage>
        <taxon>Bacteria</taxon>
        <taxon>Bacillati</taxon>
        <taxon>Bacillota</taxon>
        <taxon>Bacilli</taxon>
        <taxon>Bacillales</taxon>
        <taxon>Paenibacillaceae</taxon>
        <taxon>Paenibacillus</taxon>
    </lineage>
</organism>
<keyword evidence="3" id="KW-1185">Reference proteome</keyword>
<evidence type="ECO:0000313" key="2">
    <source>
        <dbReference type="EMBL" id="MEC0243264.1"/>
    </source>
</evidence>
<keyword evidence="1" id="KW-0472">Membrane</keyword>
<comment type="caution">
    <text evidence="2">The sequence shown here is derived from an EMBL/GenBank/DDBJ whole genome shotgun (WGS) entry which is preliminary data.</text>
</comment>
<accession>A0ABU6GU92</accession>
<dbReference type="Proteomes" id="UP001344632">
    <property type="component" value="Unassembled WGS sequence"/>
</dbReference>
<sequence>MWRMTIFFVKTHKWYFVTGIAIIAFPIILNYSMFTWRAIGVNGDWSGFLGNYSGGIIGGIVALLVTKFQITQQKKMDVKNRLLKQLPTLHAIKIEIEKLKKVMEGYSSGFNKFEDLQSEIVRGKHIPANWNKELFSNLDLIVDQRLLVEILHFREEYDRIWTYLHDDLEDLRMELEENVKKRAKALFDKRIIQRRAELIVLIAQIEDGKKYAWDSISKGVIVTRIDSIIDKLDEEIGKVDKLAP</sequence>
<reference evidence="2 3" key="1">
    <citation type="submission" date="2023-03" db="EMBL/GenBank/DDBJ databases">
        <title>Bacillus Genome Sequencing.</title>
        <authorList>
            <person name="Dunlap C."/>
        </authorList>
    </citation>
    <scope>NUCLEOTIDE SEQUENCE [LARGE SCALE GENOMIC DNA]</scope>
    <source>
        <strain evidence="2 3">BD-525</strain>
    </source>
</reference>
<keyword evidence="1" id="KW-0812">Transmembrane</keyword>
<keyword evidence="1" id="KW-1133">Transmembrane helix</keyword>
<dbReference type="RefSeq" id="WP_326090992.1">
    <property type="nucleotide sequence ID" value="NZ_JARLKZ010000023.1"/>
</dbReference>
<dbReference type="EMBL" id="JARLKZ010000023">
    <property type="protein sequence ID" value="MEC0243264.1"/>
    <property type="molecule type" value="Genomic_DNA"/>
</dbReference>
<feature type="transmembrane region" description="Helical" evidence="1">
    <location>
        <begin position="12"/>
        <end position="33"/>
    </location>
</feature>
<evidence type="ECO:0000256" key="1">
    <source>
        <dbReference type="SAM" id="Phobius"/>
    </source>
</evidence>
<name>A0ABU6GU92_9BACL</name>
<feature type="transmembrane region" description="Helical" evidence="1">
    <location>
        <begin position="45"/>
        <end position="66"/>
    </location>
</feature>
<proteinExistence type="predicted"/>
<gene>
    <name evidence="2" type="ORF">P4H66_25960</name>
</gene>